<organism evidence="1 2">
    <name type="scientific">Bacillus mycoides</name>
    <dbReference type="NCBI Taxonomy" id="1405"/>
    <lineage>
        <taxon>Bacteria</taxon>
        <taxon>Bacillati</taxon>
        <taxon>Bacillota</taxon>
        <taxon>Bacilli</taxon>
        <taxon>Bacillales</taxon>
        <taxon>Bacillaceae</taxon>
        <taxon>Bacillus</taxon>
        <taxon>Bacillus cereus group</taxon>
    </lineage>
</organism>
<sequence>MYEKFIQNTQYAKYLLQIYNVNSLLSQLSCAPELQSFIFCYFLLQNPCYKDSFFVSKIYKEKR</sequence>
<gene>
    <name evidence="1" type="ORF">DET55_12158</name>
</gene>
<comment type="caution">
    <text evidence="1">The sequence shown here is derived from an EMBL/GenBank/DDBJ whole genome shotgun (WGS) entry which is preliminary data.</text>
</comment>
<proteinExistence type="predicted"/>
<accession>A0A3D9UIA7</accession>
<evidence type="ECO:0000313" key="1">
    <source>
        <dbReference type="EMBL" id="REF29037.1"/>
    </source>
</evidence>
<dbReference type="EMBL" id="QTTY01000021">
    <property type="protein sequence ID" value="REF29037.1"/>
    <property type="molecule type" value="Genomic_DNA"/>
</dbReference>
<dbReference type="AlphaFoldDB" id="A0A3D9UIA7"/>
<evidence type="ECO:0000313" key="2">
    <source>
        <dbReference type="Proteomes" id="UP000256530"/>
    </source>
</evidence>
<reference evidence="1 2" key="1">
    <citation type="submission" date="2018-08" db="EMBL/GenBank/DDBJ databases">
        <title>Freshwater and sediment microbial communities from various areas in North America, analyzing microbe dynamics in response to fracking.</title>
        <authorList>
            <person name="Lamendella R."/>
        </authorList>
    </citation>
    <scope>NUCLEOTIDE SEQUENCE [LARGE SCALE GENOMIC DNA]</scope>
    <source>
        <strain evidence="1 2">DB-1</strain>
    </source>
</reference>
<protein>
    <submittedName>
        <fullName evidence="1">Uncharacterized protein</fullName>
    </submittedName>
</protein>
<dbReference type="Proteomes" id="UP000256530">
    <property type="component" value="Unassembled WGS sequence"/>
</dbReference>
<name>A0A3D9UIA7_BACMY</name>